<dbReference type="Gene3D" id="3.40.50.2000">
    <property type="entry name" value="Glycogen Phosphorylase B"/>
    <property type="match status" value="2"/>
</dbReference>
<dbReference type="PANTHER" id="PTHR45947">
    <property type="entry name" value="SULFOQUINOVOSYL TRANSFERASE SQD2"/>
    <property type="match status" value="1"/>
</dbReference>
<dbReference type="SUPFAM" id="SSF53756">
    <property type="entry name" value="UDP-Glycosyltransferase/glycogen phosphorylase"/>
    <property type="match status" value="1"/>
</dbReference>
<dbReference type="Pfam" id="PF13439">
    <property type="entry name" value="Glyco_transf_4"/>
    <property type="match status" value="1"/>
</dbReference>
<dbReference type="InterPro" id="IPR028098">
    <property type="entry name" value="Glyco_trans_4-like_N"/>
</dbReference>
<dbReference type="Pfam" id="PF13692">
    <property type="entry name" value="Glyco_trans_1_4"/>
    <property type="match status" value="1"/>
</dbReference>
<dbReference type="CDD" id="cd03801">
    <property type="entry name" value="GT4_PimA-like"/>
    <property type="match status" value="1"/>
</dbReference>
<dbReference type="InterPro" id="IPR050194">
    <property type="entry name" value="Glycosyltransferase_grp1"/>
</dbReference>
<keyword evidence="2" id="KW-0808">Transferase</keyword>
<accession>A0A1I6PMG3</accession>
<proteinExistence type="predicted"/>
<reference evidence="3" key="1">
    <citation type="submission" date="2016-10" db="EMBL/GenBank/DDBJ databases">
        <authorList>
            <person name="Varghese N."/>
            <person name="Submissions S."/>
        </authorList>
    </citation>
    <scope>NUCLEOTIDE SEQUENCE [LARGE SCALE GENOMIC DNA]</scope>
    <source>
        <strain evidence="3">DSM 22427</strain>
    </source>
</reference>
<protein>
    <submittedName>
        <fullName evidence="2">Glycosyltransferase involved in cell wall bisynthesis</fullName>
    </submittedName>
</protein>
<dbReference type="Proteomes" id="UP000199199">
    <property type="component" value="Unassembled WGS sequence"/>
</dbReference>
<dbReference type="OrthoDB" id="132546at2157"/>
<dbReference type="AlphaFoldDB" id="A0A1I6PMG3"/>
<evidence type="ECO:0000313" key="3">
    <source>
        <dbReference type="Proteomes" id="UP000199199"/>
    </source>
</evidence>
<name>A0A1I6PMG3_9EURY</name>
<keyword evidence="3" id="KW-1185">Reference proteome</keyword>
<feature type="domain" description="Glycosyltransferase subfamily 4-like N-terminal" evidence="1">
    <location>
        <begin position="18"/>
        <end position="192"/>
    </location>
</feature>
<organism evidence="2 3">
    <name type="scientific">Halostagnicola kamekurae</name>
    <dbReference type="NCBI Taxonomy" id="619731"/>
    <lineage>
        <taxon>Archaea</taxon>
        <taxon>Methanobacteriati</taxon>
        <taxon>Methanobacteriota</taxon>
        <taxon>Stenosarchaea group</taxon>
        <taxon>Halobacteria</taxon>
        <taxon>Halobacteriales</taxon>
        <taxon>Natrialbaceae</taxon>
        <taxon>Halostagnicola</taxon>
    </lineage>
</organism>
<gene>
    <name evidence="2" type="ORF">SAMN04488556_0661</name>
</gene>
<dbReference type="GO" id="GO:0016757">
    <property type="term" value="F:glycosyltransferase activity"/>
    <property type="evidence" value="ECO:0007669"/>
    <property type="project" value="TreeGrafter"/>
</dbReference>
<evidence type="ECO:0000313" key="2">
    <source>
        <dbReference type="EMBL" id="SFS41330.1"/>
    </source>
</evidence>
<evidence type="ECO:0000259" key="1">
    <source>
        <dbReference type="Pfam" id="PF13439"/>
    </source>
</evidence>
<dbReference type="PANTHER" id="PTHR45947:SF11">
    <property type="entry name" value="SLR1508 PROTEIN"/>
    <property type="match status" value="1"/>
</dbReference>
<dbReference type="RefSeq" id="WP_175507084.1">
    <property type="nucleotide sequence ID" value="NZ_FOZS01000001.1"/>
</dbReference>
<sequence length="406" mass="44747">MHVLLATNNLFPEPSATGSGRYNYEVGRRLVERGHDVSVVTRRRDSAPVRERVAGMDVWRYDASIPRLPMTLRTIDRCVASIDSAKPIDLASFHGALSSFGVDRALPDRIPRTYTLHGLWAVEYRERTDATSAWEAPWHRLNRKFRQRIEGRVMGNCETVIVLSEFMRKRLADFHPRVRSSTVIPGGVDVDRFAPRAGSDVDRVDQAASETDHFDPDACNFLTIRRLTPRMGLETLLDAFAEVHRENGDTHLYIGGSGPLRSELESRAVDRGIDSAVTFLGYVPDDRLAAAYAAADAFVLPTLELEGFGLATLEALSAGTPAIGTTAGATPEILEDLEDEPAVPESLLVPPGDADRMAALMSAWARVPPSERAAAGEASRSYVLESGYTWEAVTDRVERLFERISA</sequence>
<dbReference type="EMBL" id="FOZS01000001">
    <property type="protein sequence ID" value="SFS41330.1"/>
    <property type="molecule type" value="Genomic_DNA"/>
</dbReference>